<sequence>MASVSFGLNRRRVRRQYATAILACAAVLAACIVLALLLGDRLAGPGHSSFLIMALGTGMFVSAIALIVLATRLFDLRSTPARVTVDSRGIWMGETYYSFTDLRSVAVTPADRGRPRRRRLVLTPLDEQRVVYRLGAAATDETMEADYRQFVQVLTTAVAAHPNLPPITFLD</sequence>
<dbReference type="STRING" id="554083.BKD30_09075"/>
<feature type="transmembrane region" description="Helical" evidence="1">
    <location>
        <begin position="20"/>
        <end position="38"/>
    </location>
</feature>
<comment type="caution">
    <text evidence="2">The sequence shown here is derived from an EMBL/GenBank/DDBJ whole genome shotgun (WGS) entry which is preliminary data.</text>
</comment>
<dbReference type="AlphaFoldDB" id="A0A1R1L9R9"/>
<evidence type="ECO:0000313" key="3">
    <source>
        <dbReference type="Proteomes" id="UP000187085"/>
    </source>
</evidence>
<name>A0A1R1L9R9_9MICC</name>
<organism evidence="2 3">
    <name type="scientific">Tersicoccus phoenicis</name>
    <dbReference type="NCBI Taxonomy" id="554083"/>
    <lineage>
        <taxon>Bacteria</taxon>
        <taxon>Bacillati</taxon>
        <taxon>Actinomycetota</taxon>
        <taxon>Actinomycetes</taxon>
        <taxon>Micrococcales</taxon>
        <taxon>Micrococcaceae</taxon>
        <taxon>Tersicoccus</taxon>
    </lineage>
</organism>
<accession>A0A1R1L9R9</accession>
<keyword evidence="3" id="KW-1185">Reference proteome</keyword>
<gene>
    <name evidence="2" type="ORF">BKD30_09075</name>
</gene>
<feature type="transmembrane region" description="Helical" evidence="1">
    <location>
        <begin position="50"/>
        <end position="74"/>
    </location>
</feature>
<dbReference type="OrthoDB" id="3712018at2"/>
<evidence type="ECO:0008006" key="4">
    <source>
        <dbReference type="Google" id="ProtNLM"/>
    </source>
</evidence>
<dbReference type="EMBL" id="MRDE01000063">
    <property type="protein sequence ID" value="OMH24279.1"/>
    <property type="molecule type" value="Genomic_DNA"/>
</dbReference>
<keyword evidence="1" id="KW-1133">Transmembrane helix</keyword>
<protein>
    <recommendedName>
        <fullName evidence="4">PH domain-containing protein</fullName>
    </recommendedName>
</protein>
<keyword evidence="1" id="KW-0812">Transmembrane</keyword>
<proteinExistence type="predicted"/>
<evidence type="ECO:0000256" key="1">
    <source>
        <dbReference type="SAM" id="Phobius"/>
    </source>
</evidence>
<dbReference type="Proteomes" id="UP000187085">
    <property type="component" value="Unassembled WGS sequence"/>
</dbReference>
<reference evidence="2 3" key="1">
    <citation type="submission" date="2016-12" db="EMBL/GenBank/DDBJ databases">
        <title>Draft genome of Tersicoccus phoenicis 1P05MA.</title>
        <authorList>
            <person name="Nakajima Y."/>
            <person name="Yoshizawa S."/>
            <person name="Nakamura K."/>
            <person name="Ogura Y."/>
            <person name="Hayashi T."/>
            <person name="Kogure K."/>
        </authorList>
    </citation>
    <scope>NUCLEOTIDE SEQUENCE [LARGE SCALE GENOMIC DNA]</scope>
    <source>
        <strain evidence="2 3">1p05MA</strain>
    </source>
</reference>
<keyword evidence="1" id="KW-0472">Membrane</keyword>
<evidence type="ECO:0000313" key="2">
    <source>
        <dbReference type="EMBL" id="OMH24279.1"/>
    </source>
</evidence>